<keyword evidence="3" id="KW-1185">Reference proteome</keyword>
<dbReference type="OrthoDB" id="5307922at2759"/>
<dbReference type="RefSeq" id="XP_033587076.1">
    <property type="nucleotide sequence ID" value="XM_033738137.1"/>
</dbReference>
<keyword evidence="1" id="KW-0472">Membrane</keyword>
<dbReference type="EMBL" id="MU001639">
    <property type="protein sequence ID" value="KAF2480506.1"/>
    <property type="molecule type" value="Genomic_DNA"/>
</dbReference>
<dbReference type="InterPro" id="IPR011042">
    <property type="entry name" value="6-blade_b-propeller_TolB-like"/>
</dbReference>
<evidence type="ECO:0000256" key="1">
    <source>
        <dbReference type="SAM" id="Phobius"/>
    </source>
</evidence>
<organism evidence="2 3">
    <name type="scientific">Neohortaea acidophila</name>
    <dbReference type="NCBI Taxonomy" id="245834"/>
    <lineage>
        <taxon>Eukaryota</taxon>
        <taxon>Fungi</taxon>
        <taxon>Dikarya</taxon>
        <taxon>Ascomycota</taxon>
        <taxon>Pezizomycotina</taxon>
        <taxon>Dothideomycetes</taxon>
        <taxon>Dothideomycetidae</taxon>
        <taxon>Mycosphaerellales</taxon>
        <taxon>Teratosphaeriaceae</taxon>
        <taxon>Neohortaea</taxon>
    </lineage>
</organism>
<evidence type="ECO:0008006" key="4">
    <source>
        <dbReference type="Google" id="ProtNLM"/>
    </source>
</evidence>
<dbReference type="PANTHER" id="PTHR11799:SF20">
    <property type="entry name" value="SMP-30_GLUCONOLACTONASE_LRE-LIKE REGION DOMAIN-CONTAINING PROTEIN"/>
    <property type="match status" value="1"/>
</dbReference>
<gene>
    <name evidence="2" type="ORF">BDY17DRAFT_348077</name>
</gene>
<dbReference type="InterPro" id="IPR051288">
    <property type="entry name" value="Serum_paraoxonase/arylesterase"/>
</dbReference>
<dbReference type="Proteomes" id="UP000799767">
    <property type="component" value="Unassembled WGS sequence"/>
</dbReference>
<name>A0A6A6PL27_9PEZI</name>
<proteinExistence type="predicted"/>
<accession>A0A6A6PL27</accession>
<evidence type="ECO:0000313" key="3">
    <source>
        <dbReference type="Proteomes" id="UP000799767"/>
    </source>
</evidence>
<dbReference type="AlphaFoldDB" id="A0A6A6PL27"/>
<sequence length="418" mass="45443">MPSERLPLYLFVGFGLFSLFYQTIGRNLWVQVGYGYTLQPLSDFPYTCRRLNDPSFEACEDMWLSEGTRQLFLSCSDSVARKEWLPNLGRLNATGRSRKDKLVVLDIDKPAGNSFAHRTLATPNYPGLNGDGLLSLIAITGLENNAVPGGAIDLYLNNQLPTVDPSTGHPVDNTQTGANATIEVFRITNPQTATAATHITTYHDPHIATPNRVAPMANGAFYLTNDHGTNRVGLWHTLSPIIKTGDVSYCPAPSAAGVSNGACKRVEKGLAMPNGLWMGRQDGLLYVPSTASGRINVYRPSASGDGEVNLIEEIRVGVPLDNISEDAEGVFWVAGIPKLLDAMPVFDDPLRTEGVPTSIFRISKRNEKGRTGYVILKALEDGKGEVLPLVTTVVHDVKTGRLFVGSVVKDFIAVCERK</sequence>
<reference evidence="2" key="1">
    <citation type="journal article" date="2020" name="Stud. Mycol.">
        <title>101 Dothideomycetes genomes: a test case for predicting lifestyles and emergence of pathogens.</title>
        <authorList>
            <person name="Haridas S."/>
            <person name="Albert R."/>
            <person name="Binder M."/>
            <person name="Bloem J."/>
            <person name="Labutti K."/>
            <person name="Salamov A."/>
            <person name="Andreopoulos B."/>
            <person name="Baker S."/>
            <person name="Barry K."/>
            <person name="Bills G."/>
            <person name="Bluhm B."/>
            <person name="Cannon C."/>
            <person name="Castanera R."/>
            <person name="Culley D."/>
            <person name="Daum C."/>
            <person name="Ezra D."/>
            <person name="Gonzalez J."/>
            <person name="Henrissat B."/>
            <person name="Kuo A."/>
            <person name="Liang C."/>
            <person name="Lipzen A."/>
            <person name="Lutzoni F."/>
            <person name="Magnuson J."/>
            <person name="Mondo S."/>
            <person name="Nolan M."/>
            <person name="Ohm R."/>
            <person name="Pangilinan J."/>
            <person name="Park H.-J."/>
            <person name="Ramirez L."/>
            <person name="Alfaro M."/>
            <person name="Sun H."/>
            <person name="Tritt A."/>
            <person name="Yoshinaga Y."/>
            <person name="Zwiers L.-H."/>
            <person name="Turgeon B."/>
            <person name="Goodwin S."/>
            <person name="Spatafora J."/>
            <person name="Crous P."/>
            <person name="Grigoriev I."/>
        </authorList>
    </citation>
    <scope>NUCLEOTIDE SEQUENCE</scope>
    <source>
        <strain evidence="2">CBS 113389</strain>
    </source>
</reference>
<dbReference type="SUPFAM" id="SSF63829">
    <property type="entry name" value="Calcium-dependent phosphotriesterase"/>
    <property type="match status" value="1"/>
</dbReference>
<keyword evidence="1" id="KW-0812">Transmembrane</keyword>
<feature type="transmembrane region" description="Helical" evidence="1">
    <location>
        <begin position="6"/>
        <end position="24"/>
    </location>
</feature>
<dbReference type="PANTHER" id="PTHR11799">
    <property type="entry name" value="PARAOXONASE"/>
    <property type="match status" value="1"/>
</dbReference>
<keyword evidence="1" id="KW-1133">Transmembrane helix</keyword>
<evidence type="ECO:0000313" key="2">
    <source>
        <dbReference type="EMBL" id="KAF2480506.1"/>
    </source>
</evidence>
<dbReference type="Gene3D" id="2.120.10.30">
    <property type="entry name" value="TolB, C-terminal domain"/>
    <property type="match status" value="1"/>
</dbReference>
<dbReference type="GeneID" id="54479139"/>
<protein>
    <recommendedName>
        <fullName evidence="4">Calcium-dependent phosphotriesterase</fullName>
    </recommendedName>
</protein>